<reference evidence="1" key="1">
    <citation type="journal article" date="2019" name="Sci. Rep.">
        <title>Draft genome of Tanacetum cinerariifolium, the natural source of mosquito coil.</title>
        <authorList>
            <person name="Yamashiro T."/>
            <person name="Shiraishi A."/>
            <person name="Satake H."/>
            <person name="Nakayama K."/>
        </authorList>
    </citation>
    <scope>NUCLEOTIDE SEQUENCE</scope>
</reference>
<comment type="caution">
    <text evidence="1">The sequence shown here is derived from an EMBL/GenBank/DDBJ whole genome shotgun (WGS) entry which is preliminary data.</text>
</comment>
<dbReference type="AlphaFoldDB" id="A0A699TXP4"/>
<organism evidence="1">
    <name type="scientific">Tanacetum cinerariifolium</name>
    <name type="common">Dalmatian daisy</name>
    <name type="synonym">Chrysanthemum cinerariifolium</name>
    <dbReference type="NCBI Taxonomy" id="118510"/>
    <lineage>
        <taxon>Eukaryota</taxon>
        <taxon>Viridiplantae</taxon>
        <taxon>Streptophyta</taxon>
        <taxon>Embryophyta</taxon>
        <taxon>Tracheophyta</taxon>
        <taxon>Spermatophyta</taxon>
        <taxon>Magnoliopsida</taxon>
        <taxon>eudicotyledons</taxon>
        <taxon>Gunneridae</taxon>
        <taxon>Pentapetalae</taxon>
        <taxon>asterids</taxon>
        <taxon>campanulids</taxon>
        <taxon>Asterales</taxon>
        <taxon>Asteraceae</taxon>
        <taxon>Asteroideae</taxon>
        <taxon>Anthemideae</taxon>
        <taxon>Anthemidinae</taxon>
        <taxon>Tanacetum</taxon>
    </lineage>
</organism>
<dbReference type="EMBL" id="BKCJ011265168">
    <property type="protein sequence ID" value="GFD12374.1"/>
    <property type="molecule type" value="Genomic_DNA"/>
</dbReference>
<gene>
    <name evidence="1" type="ORF">Tci_884343</name>
</gene>
<accession>A0A699TXP4</accession>
<evidence type="ECO:0000313" key="1">
    <source>
        <dbReference type="EMBL" id="GFD12374.1"/>
    </source>
</evidence>
<name>A0A699TXP4_TANCI</name>
<sequence length="94" mass="10900">VSVEVVLTRWCRQWVGDVVDMMLVGDEGDVDGWMVVDLVAGGLAEKMWTEPEMVYIMVWASFEIVNNLFKTRKLRHCVKKDFSDKNEYLLDIIS</sequence>
<feature type="non-terminal residue" evidence="1">
    <location>
        <position position="1"/>
    </location>
</feature>
<protein>
    <submittedName>
        <fullName evidence="1">Uncharacterized protein</fullName>
    </submittedName>
</protein>
<proteinExistence type="predicted"/>